<dbReference type="PANTHER" id="PTHR34934">
    <property type="entry name" value="FLAVIN-DEPENDENT THYMIDYLATE SYNTHASE"/>
    <property type="match status" value="1"/>
</dbReference>
<dbReference type="EMBL" id="CP045644">
    <property type="protein sequence ID" value="QFZ87644.1"/>
    <property type="molecule type" value="Genomic_DNA"/>
</dbReference>
<dbReference type="PANTHER" id="PTHR34934:SF1">
    <property type="entry name" value="FLAVIN-DEPENDENT THYMIDYLATE SYNTHASE"/>
    <property type="match status" value="1"/>
</dbReference>
<reference evidence="1 2" key="1">
    <citation type="submission" date="2019-10" db="EMBL/GenBank/DDBJ databases">
        <title>Complete genome sequence of Variovorax paradoxus 5C-2.</title>
        <authorList>
            <person name="Gogoleva N.E."/>
            <person name="Balkin A.S."/>
        </authorList>
    </citation>
    <scope>NUCLEOTIDE SEQUENCE [LARGE SCALE GENOMIC DNA]</scope>
    <source>
        <strain evidence="1 2">5C-2</strain>
    </source>
</reference>
<dbReference type="Pfam" id="PF02511">
    <property type="entry name" value="Thy1"/>
    <property type="match status" value="1"/>
</dbReference>
<dbReference type="GO" id="GO:0070402">
    <property type="term" value="F:NADPH binding"/>
    <property type="evidence" value="ECO:0007669"/>
    <property type="project" value="TreeGrafter"/>
</dbReference>
<dbReference type="AlphaFoldDB" id="A0A5Q0MFZ9"/>
<dbReference type="Gene3D" id="3.30.1360.170">
    <property type="match status" value="1"/>
</dbReference>
<dbReference type="Proteomes" id="UP000326780">
    <property type="component" value="Chromosome"/>
</dbReference>
<dbReference type="CDD" id="cd20175">
    <property type="entry name" value="ThyX"/>
    <property type="match status" value="1"/>
</dbReference>
<evidence type="ECO:0000313" key="1">
    <source>
        <dbReference type="EMBL" id="QFZ87644.1"/>
    </source>
</evidence>
<dbReference type="InterPro" id="IPR003669">
    <property type="entry name" value="Thymidylate_synthase_ThyX"/>
</dbReference>
<dbReference type="GO" id="GO:0006231">
    <property type="term" value="P:dTMP biosynthetic process"/>
    <property type="evidence" value="ECO:0007669"/>
    <property type="project" value="InterPro"/>
</dbReference>
<evidence type="ECO:0008006" key="3">
    <source>
        <dbReference type="Google" id="ProtNLM"/>
    </source>
</evidence>
<name>A0A5Q0MFZ9_VARPD</name>
<sequence>MEAKVIAKSVSVKGKVITTFQLRYPRFIHAEFMTHRMFSRNASSSRAIPVAKIIEQIRNEPAMPIHWGANQPGMQADAELEGFLRNDCVQAWRDAAHQAADIAEYMVERGLHKQVANRILEPFAHISVIVTATEWANFFELRDHPDAQPEIRALAAAMLNADKDFGGPERVLHSPGSDYLDARCWHLPYTTEAERYLLADHADMLCAMSAARCARVSYLTHDGQEPDQDKDLALFQRLVGSAPLHASPIEHQACGSNNPYRQSRNFRGVVQFRELYELKLLSSFDFSTATT</sequence>
<dbReference type="GO" id="GO:0050660">
    <property type="term" value="F:flavin adenine dinucleotide binding"/>
    <property type="evidence" value="ECO:0007669"/>
    <property type="project" value="InterPro"/>
</dbReference>
<dbReference type="InterPro" id="IPR036098">
    <property type="entry name" value="Thymidylate_synthase_ThyX_sf"/>
</dbReference>
<evidence type="ECO:0000313" key="2">
    <source>
        <dbReference type="Proteomes" id="UP000326780"/>
    </source>
</evidence>
<gene>
    <name evidence="1" type="ORF">GFK26_18095</name>
</gene>
<accession>A0A5Q0MFZ9</accession>
<protein>
    <recommendedName>
        <fullName evidence="3">FAD-dependent thymidylate synthase</fullName>
    </recommendedName>
</protein>
<organism evidence="1 2">
    <name type="scientific">Variovorax paradoxus</name>
    <dbReference type="NCBI Taxonomy" id="34073"/>
    <lineage>
        <taxon>Bacteria</taxon>
        <taxon>Pseudomonadati</taxon>
        <taxon>Pseudomonadota</taxon>
        <taxon>Betaproteobacteria</taxon>
        <taxon>Burkholderiales</taxon>
        <taxon>Comamonadaceae</taxon>
        <taxon>Variovorax</taxon>
    </lineage>
</organism>
<dbReference type="SUPFAM" id="SSF69796">
    <property type="entry name" value="Thymidylate synthase-complementing protein Thy1"/>
    <property type="match status" value="1"/>
</dbReference>
<dbReference type="PROSITE" id="PS51331">
    <property type="entry name" value="THYX"/>
    <property type="match status" value="1"/>
</dbReference>
<dbReference type="GO" id="GO:0050797">
    <property type="term" value="F:thymidylate synthase (FAD) activity"/>
    <property type="evidence" value="ECO:0007669"/>
    <property type="project" value="InterPro"/>
</dbReference>
<dbReference type="GO" id="GO:0004799">
    <property type="term" value="F:thymidylate synthase activity"/>
    <property type="evidence" value="ECO:0007669"/>
    <property type="project" value="TreeGrafter"/>
</dbReference>
<proteinExistence type="predicted"/>